<dbReference type="Pfam" id="PF01139">
    <property type="entry name" value="RtcB"/>
    <property type="match status" value="1"/>
</dbReference>
<evidence type="ECO:0000256" key="6">
    <source>
        <dbReference type="ARBA" id="ARBA00023134"/>
    </source>
</evidence>
<dbReference type="InterPro" id="IPR036025">
    <property type="entry name" value="RtcB-like_sf"/>
</dbReference>
<reference evidence="12" key="1">
    <citation type="submission" date="2019-11" db="EMBL/GenBank/DDBJ databases">
        <authorList>
            <person name="Feng L."/>
        </authorList>
    </citation>
    <scope>NUCLEOTIDE SEQUENCE</scope>
    <source>
        <strain evidence="12">AMuciniphilaLFYP55</strain>
    </source>
</reference>
<evidence type="ECO:0000256" key="9">
    <source>
        <dbReference type="PIRSR" id="PIRSR601233-1"/>
    </source>
</evidence>
<comment type="catalytic activity">
    <reaction evidence="8">
        <text>a 3'-end 3'-phospho-ribonucleotide-RNA + a 5'-end dephospho-ribonucleoside-RNA + GTP = a ribonucleotidyl-ribonucleotide-RNA + GMP + diphosphate</text>
        <dbReference type="Rhea" id="RHEA:68076"/>
        <dbReference type="Rhea" id="RHEA-COMP:10463"/>
        <dbReference type="Rhea" id="RHEA-COMP:13936"/>
        <dbReference type="Rhea" id="RHEA-COMP:17355"/>
        <dbReference type="ChEBI" id="CHEBI:33019"/>
        <dbReference type="ChEBI" id="CHEBI:37565"/>
        <dbReference type="ChEBI" id="CHEBI:58115"/>
        <dbReference type="ChEBI" id="CHEBI:83062"/>
        <dbReference type="ChEBI" id="CHEBI:138284"/>
        <dbReference type="ChEBI" id="CHEBI:173118"/>
        <dbReference type="EC" id="6.5.1.8"/>
    </reaction>
</comment>
<dbReference type="EMBL" id="CACRSS010000021">
    <property type="protein sequence ID" value="VYT24341.1"/>
    <property type="molecule type" value="Genomic_DNA"/>
</dbReference>
<proteinExistence type="predicted"/>
<feature type="binding site" evidence="11">
    <location>
        <position position="175"/>
    </location>
    <ligand>
        <name>Mn(2+)</name>
        <dbReference type="ChEBI" id="CHEBI:29035"/>
        <label>1</label>
    </ligand>
</feature>
<keyword evidence="3 11" id="KW-0479">Metal-binding</keyword>
<feature type="binding site" evidence="10">
    <location>
        <begin position="174"/>
        <end position="178"/>
    </location>
    <ligand>
        <name>GMP</name>
        <dbReference type="ChEBI" id="CHEBI:58115"/>
    </ligand>
</feature>
<dbReference type="GO" id="GO:0006396">
    <property type="term" value="P:RNA processing"/>
    <property type="evidence" value="ECO:0007669"/>
    <property type="project" value="InterPro"/>
</dbReference>
<dbReference type="GO" id="GO:0003909">
    <property type="term" value="F:DNA ligase activity"/>
    <property type="evidence" value="ECO:0007669"/>
    <property type="project" value="TreeGrafter"/>
</dbReference>
<evidence type="ECO:0000256" key="3">
    <source>
        <dbReference type="ARBA" id="ARBA00022723"/>
    </source>
</evidence>
<dbReference type="PANTHER" id="PTHR43749">
    <property type="entry name" value="RNA-SPLICING LIGASE RTCB"/>
    <property type="match status" value="1"/>
</dbReference>
<keyword evidence="6 10" id="KW-0342">GTP-binding</keyword>
<evidence type="ECO:0000256" key="1">
    <source>
        <dbReference type="ARBA" id="ARBA00012726"/>
    </source>
</evidence>
<dbReference type="AlphaFoldDB" id="A0A6N2V7J5"/>
<evidence type="ECO:0000256" key="11">
    <source>
        <dbReference type="PIRSR" id="PIRSR601233-3"/>
    </source>
</evidence>
<evidence type="ECO:0000256" key="5">
    <source>
        <dbReference type="ARBA" id="ARBA00022800"/>
    </source>
</evidence>
<feature type="binding site" evidence="10">
    <location>
        <begin position="272"/>
        <end position="273"/>
    </location>
    <ligand>
        <name>GMP</name>
        <dbReference type="ChEBI" id="CHEBI:58115"/>
    </ligand>
</feature>
<evidence type="ECO:0000256" key="2">
    <source>
        <dbReference type="ARBA" id="ARBA00022598"/>
    </source>
</evidence>
<accession>A0A6N2V7J5</accession>
<dbReference type="SUPFAM" id="SSF103365">
    <property type="entry name" value="Hypothetical protein PH1602"/>
    <property type="match status" value="1"/>
</dbReference>
<keyword evidence="5" id="KW-0692">RNA repair</keyword>
<organism evidence="12">
    <name type="scientific">Akkermansia muciniphila</name>
    <dbReference type="NCBI Taxonomy" id="239935"/>
    <lineage>
        <taxon>Bacteria</taxon>
        <taxon>Pseudomonadati</taxon>
        <taxon>Verrucomicrobiota</taxon>
        <taxon>Verrucomicrobiia</taxon>
        <taxon>Verrucomicrobiales</taxon>
        <taxon>Akkermansiaceae</taxon>
        <taxon>Akkermansia</taxon>
    </lineage>
</organism>
<keyword evidence="2 12" id="KW-0436">Ligase</keyword>
<feature type="active site" description="GMP-histidine intermediate" evidence="9">
    <location>
        <position position="321"/>
    </location>
</feature>
<dbReference type="GO" id="GO:0170057">
    <property type="term" value="F:RNA ligase (GTP) activity"/>
    <property type="evidence" value="ECO:0007669"/>
    <property type="project" value="UniProtKB-EC"/>
</dbReference>
<evidence type="ECO:0000256" key="8">
    <source>
        <dbReference type="ARBA" id="ARBA00047746"/>
    </source>
</evidence>
<dbReference type="GO" id="GO:0030145">
    <property type="term" value="F:manganese ion binding"/>
    <property type="evidence" value="ECO:0007669"/>
    <property type="project" value="TreeGrafter"/>
</dbReference>
<dbReference type="PANTHER" id="PTHR43749:SF2">
    <property type="entry name" value="RNA-SPLICING LIGASE RTCB"/>
    <property type="match status" value="1"/>
</dbReference>
<dbReference type="GO" id="GO:0005525">
    <property type="term" value="F:GTP binding"/>
    <property type="evidence" value="ECO:0007669"/>
    <property type="project" value="UniProtKB-KW"/>
</dbReference>
<protein>
    <recommendedName>
        <fullName evidence="1">3'-phosphate/5'-hydroxy nucleic acid ligase</fullName>
        <ecNumber evidence="1">6.5.1.8</ecNumber>
    </recommendedName>
</protein>
<dbReference type="GO" id="GO:0042245">
    <property type="term" value="P:RNA repair"/>
    <property type="evidence" value="ECO:0007669"/>
    <property type="project" value="UniProtKB-KW"/>
</dbReference>
<evidence type="ECO:0000256" key="7">
    <source>
        <dbReference type="ARBA" id="ARBA00023211"/>
    </source>
</evidence>
<dbReference type="InterPro" id="IPR052915">
    <property type="entry name" value="RtcB-like"/>
</dbReference>
<keyword evidence="4 10" id="KW-0547">Nucleotide-binding</keyword>
<comment type="cofactor">
    <cofactor evidence="11">
        <name>Mn(2+)</name>
        <dbReference type="ChEBI" id="CHEBI:29035"/>
    </cofactor>
    <text evidence="11">Binds 2 manganese ions per subunit.</text>
</comment>
<feature type="binding site" evidence="11">
    <location>
        <position position="191"/>
    </location>
    <ligand>
        <name>Mn(2+)</name>
        <dbReference type="ChEBI" id="CHEBI:29035"/>
        <label>2</label>
    </ligand>
</feature>
<evidence type="ECO:0000256" key="10">
    <source>
        <dbReference type="PIRSR" id="PIRSR601233-2"/>
    </source>
</evidence>
<name>A0A6N2V7J5_9BACT</name>
<dbReference type="InterPro" id="IPR001233">
    <property type="entry name" value="RtcB"/>
</dbReference>
<evidence type="ECO:0000256" key="4">
    <source>
        <dbReference type="ARBA" id="ARBA00022741"/>
    </source>
</evidence>
<dbReference type="GO" id="GO:0006281">
    <property type="term" value="P:DNA repair"/>
    <property type="evidence" value="ECO:0007669"/>
    <property type="project" value="TreeGrafter"/>
</dbReference>
<dbReference type="Gene3D" id="3.90.1860.10">
    <property type="entry name" value="tRNA-splicing ligase RtcB"/>
    <property type="match status" value="1"/>
</dbReference>
<dbReference type="EC" id="6.5.1.8" evidence="1"/>
<feature type="binding site" evidence="11">
    <location>
        <position position="97"/>
    </location>
    <ligand>
        <name>Mn(2+)</name>
        <dbReference type="ChEBI" id="CHEBI:29035"/>
        <label>1</label>
    </ligand>
</feature>
<feature type="binding site" evidence="10">
    <location>
        <begin position="297"/>
        <end position="300"/>
    </location>
    <ligand>
        <name>GMP</name>
        <dbReference type="ChEBI" id="CHEBI:58115"/>
    </ligand>
</feature>
<feature type="binding site" evidence="11">
    <location>
        <position position="272"/>
    </location>
    <ligand>
        <name>Mn(2+)</name>
        <dbReference type="ChEBI" id="CHEBI:29035"/>
        <label>2</label>
    </ligand>
</feature>
<gene>
    <name evidence="12" type="primary">rtcB</name>
    <name evidence="12" type="ORF">AMLFYP55_01262</name>
</gene>
<feature type="binding site" evidence="10">
    <location>
        <position position="304"/>
    </location>
    <ligand>
        <name>GMP</name>
        <dbReference type="ChEBI" id="CHEBI:58115"/>
    </ligand>
</feature>
<keyword evidence="7 11" id="KW-0464">Manganese</keyword>
<evidence type="ECO:0000313" key="12">
    <source>
        <dbReference type="EMBL" id="VYT24341.1"/>
    </source>
</evidence>
<sequence length="395" mass="43696">MVTESQGAAPLSAAPALQPKENKTMITIDGKYTEARVFTDELEDLARTQIRDVCNHPAFEGSRVRIMPDVHAGAGCVIGFTAELKTDKVIPNLIGVDIGCGVLTARLAGLPDFSRFDERLRERVPFGWNTRSAVHQALLDDPELDDEISRICVDVLRTEKDRHRRSVGSLGGGNHFIEIAQGTEDAFLCIHSGSRNFGLKIAERYQKIAVATCPDAYLKERKKGLCYLQGEDTLNYMRDMKVAQRFAALNRRVMLHELLDDAADLEIFDTVHNYIAEDNVIRKGAVRAGLGEKLIVPLNMRDGSVICIGRGNEEFNSSSPHGAGRSMSRKKAKANLSLEEFEASMQGIFSTCVSRATLDEAPMAYKDGESVLGNIHETAEIVERIRPVYNFKAPE</sequence>
<feature type="binding site" evidence="10">
    <location>
        <begin position="321"/>
        <end position="324"/>
    </location>
    <ligand>
        <name>GMP</name>
        <dbReference type="ChEBI" id="CHEBI:58115"/>
    </ligand>
</feature>